<dbReference type="Pfam" id="PF13458">
    <property type="entry name" value="Peripla_BP_6"/>
    <property type="match status" value="1"/>
</dbReference>
<gene>
    <name evidence="6" type="ORF">ML536_15340</name>
</gene>
<evidence type="ECO:0000256" key="1">
    <source>
        <dbReference type="ARBA" id="ARBA00010062"/>
    </source>
</evidence>
<proteinExistence type="inferred from homology"/>
<dbReference type="Gene3D" id="3.40.50.2300">
    <property type="match status" value="3"/>
</dbReference>
<organism evidence="6 7">
    <name type="scientific">Paradevosia shaoguanensis</name>
    <dbReference type="NCBI Taxonomy" id="1335043"/>
    <lineage>
        <taxon>Bacteria</taxon>
        <taxon>Pseudomonadati</taxon>
        <taxon>Pseudomonadota</taxon>
        <taxon>Alphaproteobacteria</taxon>
        <taxon>Hyphomicrobiales</taxon>
        <taxon>Devosiaceae</taxon>
        <taxon>Paradevosia</taxon>
    </lineage>
</organism>
<evidence type="ECO:0000256" key="4">
    <source>
        <dbReference type="SAM" id="MobiDB-lite"/>
    </source>
</evidence>
<dbReference type="Proteomes" id="UP001156140">
    <property type="component" value="Unassembled WGS sequence"/>
</dbReference>
<dbReference type="GO" id="GO:0006865">
    <property type="term" value="P:amino acid transport"/>
    <property type="evidence" value="ECO:0007669"/>
    <property type="project" value="UniProtKB-KW"/>
</dbReference>
<comment type="similarity">
    <text evidence="1">Belongs to the leucine-binding protein family.</text>
</comment>
<dbReference type="AlphaFoldDB" id="A0AA41UC48"/>
<comment type="caution">
    <text evidence="6">The sequence shown here is derived from an EMBL/GenBank/DDBJ whole genome shotgun (WGS) entry which is preliminary data.</text>
</comment>
<keyword evidence="7" id="KW-1185">Reference proteome</keyword>
<keyword evidence="3" id="KW-0029">Amino-acid transport</keyword>
<dbReference type="SUPFAM" id="SSF53822">
    <property type="entry name" value="Periplasmic binding protein-like I"/>
    <property type="match status" value="1"/>
</dbReference>
<name>A0AA41UC48_9HYPH</name>
<evidence type="ECO:0000313" key="6">
    <source>
        <dbReference type="EMBL" id="MCI0128203.1"/>
    </source>
</evidence>
<evidence type="ECO:0000313" key="7">
    <source>
        <dbReference type="Proteomes" id="UP001156140"/>
    </source>
</evidence>
<dbReference type="EMBL" id="JALAZD010000001">
    <property type="protein sequence ID" value="MCI0128203.1"/>
    <property type="molecule type" value="Genomic_DNA"/>
</dbReference>
<dbReference type="InterPro" id="IPR028082">
    <property type="entry name" value="Peripla_BP_I"/>
</dbReference>
<dbReference type="PANTHER" id="PTHR30483">
    <property type="entry name" value="LEUCINE-SPECIFIC-BINDING PROTEIN"/>
    <property type="match status" value="1"/>
</dbReference>
<dbReference type="InterPro" id="IPR028081">
    <property type="entry name" value="Leu-bd"/>
</dbReference>
<accession>A0AA41UC48</accession>
<protein>
    <submittedName>
        <fullName evidence="6">ABC transporter substrate-binding protein</fullName>
    </submittedName>
</protein>
<dbReference type="CDD" id="cd06268">
    <property type="entry name" value="PBP1_ABC_transporter_LIVBP-like"/>
    <property type="match status" value="1"/>
</dbReference>
<feature type="region of interest" description="Disordered" evidence="4">
    <location>
        <begin position="1"/>
        <end position="29"/>
    </location>
</feature>
<evidence type="ECO:0000259" key="5">
    <source>
        <dbReference type="Pfam" id="PF13458"/>
    </source>
</evidence>
<sequence>MTEFRELRRHLASPASSRGAAPHAEISRAPGPQAGALPFPRLARSLLLAVCASASLTGFASARDVTIGYLGLENDPRYQPDVVYTRLEIAPGGNPVVAARMGIEDLQMVTDAVDLKVTLDEQTGADAATLAAKVKAMSDAGENFIIVDLPGDVLDQVAAQTKDLPVTLVNATAPDDLLRNRCYPNLLHTAASDRMDADAMVQYLRTRNWTKVLILVGPLDRDKAMADAFRASAERQRFNIVDTREFTLAADPANREKNNPLLLTGGVDYDVVYIADNQGEYARYLPYATQLPRLVIGATGLVSSEWNWTFERYGAPQVVSRFADLADGRHMTGQDWSTWIAAKAIVTAYAKARSEDPAKIVEYMRGNRFKIDGSKGVQLNFRSWDGQLRQPIVLATTNAVIEMAPLDGFLHQTNTLDTLGTDEPEHKCQ</sequence>
<dbReference type="PANTHER" id="PTHR30483:SF6">
    <property type="entry name" value="PERIPLASMIC BINDING PROTEIN OF ABC TRANSPORTER FOR NATURAL AMINO ACIDS"/>
    <property type="match status" value="1"/>
</dbReference>
<keyword evidence="2" id="KW-0732">Signal</keyword>
<dbReference type="InterPro" id="IPR051010">
    <property type="entry name" value="BCAA_transport"/>
</dbReference>
<feature type="domain" description="Leucine-binding protein" evidence="5">
    <location>
        <begin position="120"/>
        <end position="250"/>
    </location>
</feature>
<evidence type="ECO:0000256" key="2">
    <source>
        <dbReference type="ARBA" id="ARBA00022729"/>
    </source>
</evidence>
<keyword evidence="3" id="KW-0813">Transport</keyword>
<dbReference type="RefSeq" id="WP_152571906.1">
    <property type="nucleotide sequence ID" value="NZ_JAKETQ010000001.1"/>
</dbReference>
<evidence type="ECO:0000256" key="3">
    <source>
        <dbReference type="ARBA" id="ARBA00022970"/>
    </source>
</evidence>
<reference evidence="6" key="1">
    <citation type="submission" date="2022-03" db="EMBL/GenBank/DDBJ databases">
        <title>The complete genome sequence of a Methyloterrigena soli.</title>
        <authorList>
            <person name="Zi Z."/>
        </authorList>
    </citation>
    <scope>NUCLEOTIDE SEQUENCE</scope>
    <source>
        <strain evidence="6">M48</strain>
    </source>
</reference>